<protein>
    <submittedName>
        <fullName evidence="3 4">Uncharacterized protein</fullName>
    </submittedName>
</protein>
<evidence type="ECO:0000313" key="5">
    <source>
        <dbReference type="Proteomes" id="UP000006727"/>
    </source>
</evidence>
<dbReference type="EnsemblPlants" id="Pp3c7_14750V3.1">
    <property type="protein sequence ID" value="Pp3c7_14750V3.1"/>
    <property type="gene ID" value="Pp3c7_14750"/>
</dbReference>
<evidence type="ECO:0000256" key="2">
    <source>
        <dbReference type="SAM" id="SignalP"/>
    </source>
</evidence>
<evidence type="ECO:0000313" key="3">
    <source>
        <dbReference type="EMBL" id="PNR51210.1"/>
    </source>
</evidence>
<dbReference type="Gramene" id="Pp3c7_14750V3.1">
    <property type="protein sequence ID" value="Pp3c7_14750V3.1"/>
    <property type="gene ID" value="Pp3c7_14750"/>
</dbReference>
<keyword evidence="1" id="KW-0812">Transmembrane</keyword>
<dbReference type="Proteomes" id="UP000006727">
    <property type="component" value="Chromosome 7"/>
</dbReference>
<dbReference type="PaxDb" id="3218-PP1S264_20V6.1"/>
<keyword evidence="1" id="KW-1133">Transmembrane helix</keyword>
<sequence>MVDALSLRLIVSASLAMDSGLATNKRPTERESQHTCELLAILKTLQILDRSSACVYLFLFSTSRASYGHLFQLRMQSLSYLKDDLSFSSETILFYFSPLIFLLLPSLIPAFDIISSLQNMFL</sequence>
<feature type="transmembrane region" description="Helical" evidence="1">
    <location>
        <begin position="92"/>
        <end position="114"/>
    </location>
</feature>
<feature type="chain" id="PRO_5036319031" evidence="2">
    <location>
        <begin position="17"/>
        <end position="122"/>
    </location>
</feature>
<proteinExistence type="predicted"/>
<gene>
    <name evidence="3" type="ORF">PHYPA_010396</name>
</gene>
<keyword evidence="5" id="KW-1185">Reference proteome</keyword>
<evidence type="ECO:0000256" key="1">
    <source>
        <dbReference type="SAM" id="Phobius"/>
    </source>
</evidence>
<accession>A0A2K1KBQ8</accession>
<feature type="signal peptide" evidence="2">
    <location>
        <begin position="1"/>
        <end position="16"/>
    </location>
</feature>
<organism evidence="3">
    <name type="scientific">Physcomitrium patens</name>
    <name type="common">Spreading-leaved earth moss</name>
    <name type="synonym">Physcomitrella patens</name>
    <dbReference type="NCBI Taxonomy" id="3218"/>
    <lineage>
        <taxon>Eukaryota</taxon>
        <taxon>Viridiplantae</taxon>
        <taxon>Streptophyta</taxon>
        <taxon>Embryophyta</taxon>
        <taxon>Bryophyta</taxon>
        <taxon>Bryophytina</taxon>
        <taxon>Bryopsida</taxon>
        <taxon>Funariidae</taxon>
        <taxon>Funariales</taxon>
        <taxon>Funariaceae</taxon>
        <taxon>Physcomitrium</taxon>
    </lineage>
</organism>
<evidence type="ECO:0000313" key="4">
    <source>
        <dbReference type="EnsemblPlants" id="Pp3c7_14750V3.1"/>
    </source>
</evidence>
<dbReference type="AlphaFoldDB" id="A0A2K1KBQ8"/>
<reference evidence="4" key="3">
    <citation type="submission" date="2020-12" db="UniProtKB">
        <authorList>
            <consortium name="EnsemblPlants"/>
        </authorList>
    </citation>
    <scope>IDENTIFICATION</scope>
</reference>
<reference evidence="3 5" key="2">
    <citation type="journal article" date="2018" name="Plant J.">
        <title>The Physcomitrella patens chromosome-scale assembly reveals moss genome structure and evolution.</title>
        <authorList>
            <person name="Lang D."/>
            <person name="Ullrich K.K."/>
            <person name="Murat F."/>
            <person name="Fuchs J."/>
            <person name="Jenkins J."/>
            <person name="Haas F.B."/>
            <person name="Piednoel M."/>
            <person name="Gundlach H."/>
            <person name="Van Bel M."/>
            <person name="Meyberg R."/>
            <person name="Vives C."/>
            <person name="Morata J."/>
            <person name="Symeonidi A."/>
            <person name="Hiss M."/>
            <person name="Muchero W."/>
            <person name="Kamisugi Y."/>
            <person name="Saleh O."/>
            <person name="Blanc G."/>
            <person name="Decker E.L."/>
            <person name="van Gessel N."/>
            <person name="Grimwood J."/>
            <person name="Hayes R.D."/>
            <person name="Graham S.W."/>
            <person name="Gunter L.E."/>
            <person name="McDaniel S.F."/>
            <person name="Hoernstein S.N.W."/>
            <person name="Larsson A."/>
            <person name="Li F.W."/>
            <person name="Perroud P.F."/>
            <person name="Phillips J."/>
            <person name="Ranjan P."/>
            <person name="Rokshar D.S."/>
            <person name="Rothfels C.J."/>
            <person name="Schneider L."/>
            <person name="Shu S."/>
            <person name="Stevenson D.W."/>
            <person name="Thummler F."/>
            <person name="Tillich M."/>
            <person name="Villarreal Aguilar J.C."/>
            <person name="Widiez T."/>
            <person name="Wong G.K."/>
            <person name="Wymore A."/>
            <person name="Zhang Y."/>
            <person name="Zimmer A.D."/>
            <person name="Quatrano R.S."/>
            <person name="Mayer K.F.X."/>
            <person name="Goodstein D."/>
            <person name="Casacuberta J.M."/>
            <person name="Vandepoele K."/>
            <person name="Reski R."/>
            <person name="Cuming A.C."/>
            <person name="Tuskan G.A."/>
            <person name="Maumus F."/>
            <person name="Salse J."/>
            <person name="Schmutz J."/>
            <person name="Rensing S.A."/>
        </authorList>
    </citation>
    <scope>NUCLEOTIDE SEQUENCE [LARGE SCALE GENOMIC DNA]</scope>
    <source>
        <strain evidence="4 5">cv. Gransden 2004</strain>
    </source>
</reference>
<dbReference type="EMBL" id="ABEU02000007">
    <property type="protein sequence ID" value="PNR51210.1"/>
    <property type="molecule type" value="Genomic_DNA"/>
</dbReference>
<dbReference type="InParanoid" id="A0A2K1KBQ8"/>
<name>A0A2K1KBQ8_PHYPA</name>
<keyword evidence="1" id="KW-0472">Membrane</keyword>
<keyword evidence="2" id="KW-0732">Signal</keyword>
<reference evidence="3 5" key="1">
    <citation type="journal article" date="2008" name="Science">
        <title>The Physcomitrella genome reveals evolutionary insights into the conquest of land by plants.</title>
        <authorList>
            <person name="Rensing S."/>
            <person name="Lang D."/>
            <person name="Zimmer A."/>
            <person name="Terry A."/>
            <person name="Salamov A."/>
            <person name="Shapiro H."/>
            <person name="Nishiyama T."/>
            <person name="Perroud P.-F."/>
            <person name="Lindquist E."/>
            <person name="Kamisugi Y."/>
            <person name="Tanahashi T."/>
            <person name="Sakakibara K."/>
            <person name="Fujita T."/>
            <person name="Oishi K."/>
            <person name="Shin-I T."/>
            <person name="Kuroki Y."/>
            <person name="Toyoda A."/>
            <person name="Suzuki Y."/>
            <person name="Hashimoto A."/>
            <person name="Yamaguchi K."/>
            <person name="Sugano A."/>
            <person name="Kohara Y."/>
            <person name="Fujiyama A."/>
            <person name="Anterola A."/>
            <person name="Aoki S."/>
            <person name="Ashton N."/>
            <person name="Barbazuk W.B."/>
            <person name="Barker E."/>
            <person name="Bennetzen J."/>
            <person name="Bezanilla M."/>
            <person name="Blankenship R."/>
            <person name="Cho S.H."/>
            <person name="Dutcher S."/>
            <person name="Estelle M."/>
            <person name="Fawcett J.A."/>
            <person name="Gundlach H."/>
            <person name="Hanada K."/>
            <person name="Heyl A."/>
            <person name="Hicks K.A."/>
            <person name="Hugh J."/>
            <person name="Lohr M."/>
            <person name="Mayer K."/>
            <person name="Melkozernov A."/>
            <person name="Murata T."/>
            <person name="Nelson D."/>
            <person name="Pils B."/>
            <person name="Prigge M."/>
            <person name="Reiss B."/>
            <person name="Renner T."/>
            <person name="Rombauts S."/>
            <person name="Rushton P."/>
            <person name="Sanderfoot A."/>
            <person name="Schween G."/>
            <person name="Shiu S.-H."/>
            <person name="Stueber K."/>
            <person name="Theodoulou F.L."/>
            <person name="Tu H."/>
            <person name="Van de Peer Y."/>
            <person name="Verrier P.J."/>
            <person name="Waters E."/>
            <person name="Wood A."/>
            <person name="Yang L."/>
            <person name="Cove D."/>
            <person name="Cuming A."/>
            <person name="Hasebe M."/>
            <person name="Lucas S."/>
            <person name="Mishler D.B."/>
            <person name="Reski R."/>
            <person name="Grigoriev I."/>
            <person name="Quatrano R.S."/>
            <person name="Boore J.L."/>
        </authorList>
    </citation>
    <scope>NUCLEOTIDE SEQUENCE [LARGE SCALE GENOMIC DNA]</scope>
    <source>
        <strain evidence="4 5">cv. Gransden 2004</strain>
    </source>
</reference>